<evidence type="ECO:0000313" key="2">
    <source>
        <dbReference type="Proteomes" id="UP001596083"/>
    </source>
</evidence>
<reference evidence="2" key="1">
    <citation type="journal article" date="2019" name="Int. J. Syst. Evol. Microbiol.">
        <title>The Global Catalogue of Microorganisms (GCM) 10K type strain sequencing project: providing services to taxonomists for standard genome sequencing and annotation.</title>
        <authorList>
            <consortium name="The Broad Institute Genomics Platform"/>
            <consortium name="The Broad Institute Genome Sequencing Center for Infectious Disease"/>
            <person name="Wu L."/>
            <person name="Ma J."/>
        </authorList>
    </citation>
    <scope>NUCLEOTIDE SEQUENCE [LARGE SCALE GENOMIC DNA]</scope>
    <source>
        <strain evidence="2">CGMCC 4.7304</strain>
    </source>
</reference>
<sequence>MTDGGGWLSALADDKEAVQLAVGAELLQHVNATLGVPKLSDGELRYLVARLYEALGDALRVAESRGKRRRAYPAVTA</sequence>
<comment type="caution">
    <text evidence="1">The sequence shown here is derived from an EMBL/GenBank/DDBJ whole genome shotgun (WGS) entry which is preliminary data.</text>
</comment>
<evidence type="ECO:0000313" key="1">
    <source>
        <dbReference type="EMBL" id="MFC5720546.1"/>
    </source>
</evidence>
<accession>A0ABW0YVD0</accession>
<name>A0ABW0YVD0_9ACTN</name>
<dbReference type="Proteomes" id="UP001596083">
    <property type="component" value="Unassembled WGS sequence"/>
</dbReference>
<gene>
    <name evidence="1" type="ORF">ACFP1Z_10275</name>
</gene>
<organism evidence="1 2">
    <name type="scientific">Streptomyces gamaensis</name>
    <dbReference type="NCBI Taxonomy" id="1763542"/>
    <lineage>
        <taxon>Bacteria</taxon>
        <taxon>Bacillati</taxon>
        <taxon>Actinomycetota</taxon>
        <taxon>Actinomycetes</taxon>
        <taxon>Kitasatosporales</taxon>
        <taxon>Streptomycetaceae</taxon>
        <taxon>Streptomyces</taxon>
    </lineage>
</organism>
<proteinExistence type="predicted"/>
<protein>
    <submittedName>
        <fullName evidence="1">Uncharacterized protein</fullName>
    </submittedName>
</protein>
<keyword evidence="2" id="KW-1185">Reference proteome</keyword>
<dbReference type="RefSeq" id="WP_390315696.1">
    <property type="nucleotide sequence ID" value="NZ_JBHSPB010000005.1"/>
</dbReference>
<dbReference type="EMBL" id="JBHSPB010000005">
    <property type="protein sequence ID" value="MFC5720546.1"/>
    <property type="molecule type" value="Genomic_DNA"/>
</dbReference>